<proteinExistence type="inferred from homology"/>
<dbReference type="RefSeq" id="WP_125174571.1">
    <property type="nucleotide sequence ID" value="NZ_JBHYBO010000147.1"/>
</dbReference>
<dbReference type="InterPro" id="IPR005913">
    <property type="entry name" value="dTDP_dehydrorham_reduct"/>
</dbReference>
<dbReference type="EMBL" id="PQNQ01000018">
    <property type="protein sequence ID" value="RRQ03439.1"/>
    <property type="molecule type" value="Genomic_DNA"/>
</dbReference>
<feature type="region of interest" description="Disordered" evidence="3">
    <location>
        <begin position="1"/>
        <end position="28"/>
    </location>
</feature>
<gene>
    <name evidence="5" type="ORF">CXF42_07095</name>
</gene>
<evidence type="ECO:0000256" key="3">
    <source>
        <dbReference type="SAM" id="MobiDB-lite"/>
    </source>
</evidence>
<dbReference type="InterPro" id="IPR036291">
    <property type="entry name" value="NAD(P)-bd_dom_sf"/>
</dbReference>
<dbReference type="UniPathway" id="UPA00124"/>
<keyword evidence="2" id="KW-0560">Oxidoreductase</keyword>
<dbReference type="Pfam" id="PF04321">
    <property type="entry name" value="RmlD_sub_bind"/>
    <property type="match status" value="1"/>
</dbReference>
<sequence>MHEGVEGFDAATAAGGARRGARDAQVGRGVRGGAPTVLVTGATGQVGRELTARARGAVPVTRAECDLREVARTGDAAWLVRRLREADGGAGRAVVNLAAWTDVDGAEDPAHAAEVEAVNAVAPGILAAACADAGVPFVHVSTDYVFGGGTGPATTPRRPWRVDDPPAPLNVYGATKRRGEEAVLAHGGTVVRTSWVWSGPHAPGRDFVATMASLAGRGVDPRVVDDQWGRPTFAADLAAGLERLVVHLLDGGDVPGGILHHTNSGEPVTWYDLAREVFRRTGHDPRRVTPCPTSGYPTVAPRPAWSVLDLGPWTDLLGEPPAWQDGLERGLR</sequence>
<dbReference type="GO" id="GO:0019305">
    <property type="term" value="P:dTDP-rhamnose biosynthetic process"/>
    <property type="evidence" value="ECO:0007669"/>
    <property type="project" value="UniProtKB-UniPathway"/>
</dbReference>
<dbReference type="CDD" id="cd05254">
    <property type="entry name" value="dTDP_HR_like_SDR_e"/>
    <property type="match status" value="1"/>
</dbReference>
<dbReference type="GO" id="GO:0008831">
    <property type="term" value="F:dTDP-4-dehydrorhamnose reductase activity"/>
    <property type="evidence" value="ECO:0007669"/>
    <property type="project" value="UniProtKB-EC"/>
</dbReference>
<evidence type="ECO:0000259" key="4">
    <source>
        <dbReference type="Pfam" id="PF04321"/>
    </source>
</evidence>
<evidence type="ECO:0000313" key="5">
    <source>
        <dbReference type="EMBL" id="RRQ03439.1"/>
    </source>
</evidence>
<comment type="pathway">
    <text evidence="2">Carbohydrate biosynthesis; dTDP-L-rhamnose biosynthesis.</text>
</comment>
<comment type="caution">
    <text evidence="5">The sequence shown here is derived from an EMBL/GenBank/DDBJ whole genome shotgun (WGS) entry which is preliminary data.</text>
</comment>
<feature type="compositionally biased region" description="Low complexity" evidence="3">
    <location>
        <begin position="7"/>
        <end position="16"/>
    </location>
</feature>
<dbReference type="PANTHER" id="PTHR10491:SF4">
    <property type="entry name" value="METHIONINE ADENOSYLTRANSFERASE 2 SUBUNIT BETA"/>
    <property type="match status" value="1"/>
</dbReference>
<dbReference type="PANTHER" id="PTHR10491">
    <property type="entry name" value="DTDP-4-DEHYDRORHAMNOSE REDUCTASE"/>
    <property type="match status" value="1"/>
</dbReference>
<dbReference type="InterPro" id="IPR029903">
    <property type="entry name" value="RmlD-like-bd"/>
</dbReference>
<comment type="similarity">
    <text evidence="1 2">Belongs to the dTDP-4-dehydrorhamnose reductase family.</text>
</comment>
<dbReference type="AlphaFoldDB" id="A0A426Q3Y9"/>
<dbReference type="Gene3D" id="3.40.50.720">
    <property type="entry name" value="NAD(P)-binding Rossmann-like Domain"/>
    <property type="match status" value="1"/>
</dbReference>
<dbReference type="Proteomes" id="UP000278422">
    <property type="component" value="Unassembled WGS sequence"/>
</dbReference>
<protein>
    <recommendedName>
        <fullName evidence="2">dTDP-4-dehydrorhamnose reductase</fullName>
        <ecNumber evidence="2">1.1.1.133</ecNumber>
    </recommendedName>
</protein>
<feature type="domain" description="RmlD-like substrate binding" evidence="4">
    <location>
        <begin position="36"/>
        <end position="329"/>
    </location>
</feature>
<dbReference type="Gene3D" id="3.90.25.10">
    <property type="entry name" value="UDP-galactose 4-epimerase, domain 1"/>
    <property type="match status" value="1"/>
</dbReference>
<accession>A0A426Q3Y9</accession>
<name>A0A426Q3Y9_9CORY</name>
<evidence type="ECO:0000256" key="1">
    <source>
        <dbReference type="ARBA" id="ARBA00010944"/>
    </source>
</evidence>
<evidence type="ECO:0000313" key="6">
    <source>
        <dbReference type="Proteomes" id="UP000278422"/>
    </source>
</evidence>
<dbReference type="SUPFAM" id="SSF51735">
    <property type="entry name" value="NAD(P)-binding Rossmann-fold domains"/>
    <property type="match status" value="1"/>
</dbReference>
<evidence type="ECO:0000256" key="2">
    <source>
        <dbReference type="RuleBase" id="RU364082"/>
    </source>
</evidence>
<dbReference type="EC" id="1.1.1.133" evidence="2"/>
<keyword evidence="2" id="KW-0521">NADP</keyword>
<organism evidence="5 6">
    <name type="scientific">Corynebacterium bovis</name>
    <dbReference type="NCBI Taxonomy" id="36808"/>
    <lineage>
        <taxon>Bacteria</taxon>
        <taxon>Bacillati</taxon>
        <taxon>Actinomycetota</taxon>
        <taxon>Actinomycetes</taxon>
        <taxon>Mycobacteriales</taxon>
        <taxon>Corynebacteriaceae</taxon>
        <taxon>Corynebacterium</taxon>
    </lineage>
</organism>
<reference evidence="5 6" key="1">
    <citation type="submission" date="2018-01" db="EMBL/GenBank/DDBJ databases">
        <title>Twenty Corynebacterium bovis Genomes.</title>
        <authorList>
            <person name="Gulvik C.A."/>
        </authorList>
    </citation>
    <scope>NUCLEOTIDE SEQUENCE [LARGE SCALE GENOMIC DNA]</scope>
    <source>
        <strain evidence="5 6">16-2004</strain>
    </source>
</reference>
<comment type="function">
    <text evidence="2">Catalyzes the reduction of dTDP-6-deoxy-L-lyxo-4-hexulose to yield dTDP-L-rhamnose.</text>
</comment>
<keyword evidence="6" id="KW-1185">Reference proteome</keyword>